<evidence type="ECO:0008006" key="3">
    <source>
        <dbReference type="Google" id="ProtNLM"/>
    </source>
</evidence>
<gene>
    <name evidence="1" type="ORF">FHL15_006934</name>
</gene>
<name>A0A553HVV1_9PEZI</name>
<dbReference type="OrthoDB" id="4772908at2759"/>
<accession>A0A553HVV1</accession>
<dbReference type="AlphaFoldDB" id="A0A553HVV1"/>
<protein>
    <recommendedName>
        <fullName evidence="3">SprT-like domain-containing protein</fullName>
    </recommendedName>
</protein>
<sequence length="273" mass="31020">MSYHSSLSQDSKRTVEEFYQRSLFWLQVPGIERYRFWETDNPGKPYSHPASNVVQFTQANCLATTAAHDSEAIVEFKAKLYTDSEMSKVSHFEGSYGKFLSEYLVWIDHLFFFGLITHPTRHEGRLVAGKPIITLATRDHFTDLDGNDLNGQFFPHAGELCLGICEPSGELKAMDKAIATVVHELVHVYLLVLTRDSSASRYFNEVYEFGHGVQFHELLQFILTQLSLWMPTIPYFAYLAKATRNDLRAALARPVVSDDAARSLIYADLAPNE</sequence>
<evidence type="ECO:0000313" key="2">
    <source>
        <dbReference type="Proteomes" id="UP000319160"/>
    </source>
</evidence>
<dbReference type="EMBL" id="VFLP01000039">
    <property type="protein sequence ID" value="TRX92067.1"/>
    <property type="molecule type" value="Genomic_DNA"/>
</dbReference>
<reference evidence="2" key="1">
    <citation type="submission" date="2019-06" db="EMBL/GenBank/DDBJ databases">
        <title>Draft genome sequence of the griseofulvin-producing fungus Xylaria cubensis strain G536.</title>
        <authorList>
            <person name="Mead M.E."/>
            <person name="Raja H.A."/>
            <person name="Steenwyk J.L."/>
            <person name="Knowles S.L."/>
            <person name="Oberlies N.H."/>
            <person name="Rokas A."/>
        </authorList>
    </citation>
    <scope>NUCLEOTIDE SEQUENCE [LARGE SCALE GENOMIC DNA]</scope>
    <source>
        <strain evidence="2">G536</strain>
    </source>
</reference>
<organism evidence="1 2">
    <name type="scientific">Xylaria flabelliformis</name>
    <dbReference type="NCBI Taxonomy" id="2512241"/>
    <lineage>
        <taxon>Eukaryota</taxon>
        <taxon>Fungi</taxon>
        <taxon>Dikarya</taxon>
        <taxon>Ascomycota</taxon>
        <taxon>Pezizomycotina</taxon>
        <taxon>Sordariomycetes</taxon>
        <taxon>Xylariomycetidae</taxon>
        <taxon>Xylariales</taxon>
        <taxon>Xylariaceae</taxon>
        <taxon>Xylaria</taxon>
    </lineage>
</organism>
<evidence type="ECO:0000313" key="1">
    <source>
        <dbReference type="EMBL" id="TRX92067.1"/>
    </source>
</evidence>
<comment type="caution">
    <text evidence="1">The sequence shown here is derived from an EMBL/GenBank/DDBJ whole genome shotgun (WGS) entry which is preliminary data.</text>
</comment>
<dbReference type="Proteomes" id="UP000319160">
    <property type="component" value="Unassembled WGS sequence"/>
</dbReference>
<keyword evidence="2" id="KW-1185">Reference proteome</keyword>
<proteinExistence type="predicted"/>